<dbReference type="SMART" id="SM00320">
    <property type="entry name" value="WD40"/>
    <property type="match status" value="7"/>
</dbReference>
<proteinExistence type="predicted"/>
<dbReference type="InterPro" id="IPR001680">
    <property type="entry name" value="WD40_rpt"/>
</dbReference>
<reference evidence="5 6" key="1">
    <citation type="submission" date="2014-04" db="EMBL/GenBank/DDBJ databases">
        <authorList>
            <consortium name="DOE Joint Genome Institute"/>
            <person name="Kuo A."/>
            <person name="Kohler A."/>
            <person name="Costa M.D."/>
            <person name="Nagy L.G."/>
            <person name="Floudas D."/>
            <person name="Copeland A."/>
            <person name="Barry K.W."/>
            <person name="Cichocki N."/>
            <person name="Veneault-Fourrey C."/>
            <person name="LaButti K."/>
            <person name="Lindquist E.A."/>
            <person name="Lipzen A."/>
            <person name="Lundell T."/>
            <person name="Morin E."/>
            <person name="Murat C."/>
            <person name="Sun H."/>
            <person name="Tunlid A."/>
            <person name="Henrissat B."/>
            <person name="Grigoriev I.V."/>
            <person name="Hibbett D.S."/>
            <person name="Martin F."/>
            <person name="Nordberg H.P."/>
            <person name="Cantor M.N."/>
            <person name="Hua S.X."/>
        </authorList>
    </citation>
    <scope>NUCLEOTIDE SEQUENCE [LARGE SCALE GENOMIC DNA]</scope>
    <source>
        <strain evidence="5 6">441</strain>
    </source>
</reference>
<dbReference type="CDD" id="cd00200">
    <property type="entry name" value="WD40"/>
    <property type="match status" value="1"/>
</dbReference>
<evidence type="ECO:0000256" key="2">
    <source>
        <dbReference type="ARBA" id="ARBA00022737"/>
    </source>
</evidence>
<dbReference type="InterPro" id="IPR036322">
    <property type="entry name" value="WD40_repeat_dom_sf"/>
</dbReference>
<dbReference type="InterPro" id="IPR019775">
    <property type="entry name" value="WD40_repeat_CS"/>
</dbReference>
<dbReference type="PROSITE" id="PS50082">
    <property type="entry name" value="WD_REPEATS_2"/>
    <property type="match status" value="7"/>
</dbReference>
<feature type="repeat" description="WD" evidence="3">
    <location>
        <begin position="644"/>
        <end position="685"/>
    </location>
</feature>
<dbReference type="Pfam" id="PF09994">
    <property type="entry name" value="T6SS_Tle1-like_cat"/>
    <property type="match status" value="1"/>
</dbReference>
<dbReference type="EMBL" id="KN833868">
    <property type="protein sequence ID" value="KIK16050.1"/>
    <property type="molecule type" value="Genomic_DNA"/>
</dbReference>
<dbReference type="PANTHER" id="PTHR19879:SF9">
    <property type="entry name" value="TRANSCRIPTION INITIATION FACTOR TFIID SUBUNIT 5"/>
    <property type="match status" value="1"/>
</dbReference>
<accession>A0A0C9XUK7</accession>
<evidence type="ECO:0000313" key="6">
    <source>
        <dbReference type="Proteomes" id="UP000054018"/>
    </source>
</evidence>
<evidence type="ECO:0000259" key="4">
    <source>
        <dbReference type="Pfam" id="PF09994"/>
    </source>
</evidence>
<dbReference type="STRING" id="765257.A0A0C9XUK7"/>
<keyword evidence="2" id="KW-0677">Repeat</keyword>
<organism evidence="5 6">
    <name type="scientific">Pisolithus microcarpus 441</name>
    <dbReference type="NCBI Taxonomy" id="765257"/>
    <lineage>
        <taxon>Eukaryota</taxon>
        <taxon>Fungi</taxon>
        <taxon>Dikarya</taxon>
        <taxon>Basidiomycota</taxon>
        <taxon>Agaricomycotina</taxon>
        <taxon>Agaricomycetes</taxon>
        <taxon>Agaricomycetidae</taxon>
        <taxon>Boletales</taxon>
        <taxon>Sclerodermatineae</taxon>
        <taxon>Pisolithaceae</taxon>
        <taxon>Pisolithus</taxon>
    </lineage>
</organism>
<evidence type="ECO:0000256" key="3">
    <source>
        <dbReference type="PROSITE-ProRule" id="PRU00221"/>
    </source>
</evidence>
<sequence>MLLETSPPQTSQGPIDIPQKVVTECNHNTTDGRNLVVCIDGTSNKFGKKNTNVIELYNLILKSKDSKQQTWYNSGIGTYARPSWKSFSYYKQVIYHTIDLAIAWNFERTVLGAYRWLSDNYEDGDCIFLFGFSRGAYQVRVLSAMIDKVGLIYKGNEMQIPFAYELYADLTSGEKVKGVGEEADSEMSMAERFKKAFSYKGVKVHFVGAWDTVSSIGIARGRKLLPGTVDGMKHVCYFRHALALDECRVKFLPEYAYGGTATDITDKSSEEMPCKEVVADADIREQKEPERKFPKVKEVWFPGTHSDIGGGNVNNPTMDRSRPPLRWMAFEAGEVGLRTAGFKRELPPAPDVSGSSLTWPWMTLEILPFGRLTFSREKGKGNNFTSKPHLGKSRKIHKGQRIHGSLFDIENEAYVPKARPPKDAEDFWSNLRKCPEWQEFDVDASMQKTVEGFLTNPNHDPNVLQNLSKLVASGLRRQALYTKIMTTLKDSSVPGKIKYRLLAAAVDILEKHSSGASPLILDRWIDIVPLLEGLKTDNDDYDEKVVRDFKIKLTQQPLLHAPSACRSVAFSHDGKLVVSGHSNGTVRLWSMETTEALEPPLKGHRGMVRSVAFSPDGKHVVSGSEDKTVRLWNAETREADGRPLEGHRSRVESVAFSPDGKHVVSGSDDATVRLWNVETREADGTLEGHRFPVTSVAFSPDGKRIVSGSWDGMVRLWNVETREADGTLEGRTHPVTSVAFSPDSKHVVSGSWDHTVRLWNVETRQADGSPLEGHTGNVESVAFSPDGKHVVSGSWDGTVRLWNVETREADGPPLEAHIWVVPSVAFSPDGNWIISGSLDSTLRLWDRWTYCLTDPS</sequence>
<reference evidence="6" key="2">
    <citation type="submission" date="2015-01" db="EMBL/GenBank/DDBJ databases">
        <title>Evolutionary Origins and Diversification of the Mycorrhizal Mutualists.</title>
        <authorList>
            <consortium name="DOE Joint Genome Institute"/>
            <consortium name="Mycorrhizal Genomics Consortium"/>
            <person name="Kohler A."/>
            <person name="Kuo A."/>
            <person name="Nagy L.G."/>
            <person name="Floudas D."/>
            <person name="Copeland A."/>
            <person name="Barry K.W."/>
            <person name="Cichocki N."/>
            <person name="Veneault-Fourrey C."/>
            <person name="LaButti K."/>
            <person name="Lindquist E.A."/>
            <person name="Lipzen A."/>
            <person name="Lundell T."/>
            <person name="Morin E."/>
            <person name="Murat C."/>
            <person name="Riley R."/>
            <person name="Ohm R."/>
            <person name="Sun H."/>
            <person name="Tunlid A."/>
            <person name="Henrissat B."/>
            <person name="Grigoriev I.V."/>
            <person name="Hibbett D.S."/>
            <person name="Martin F."/>
        </authorList>
    </citation>
    <scope>NUCLEOTIDE SEQUENCE [LARGE SCALE GENOMIC DNA]</scope>
    <source>
        <strain evidence="6">441</strain>
    </source>
</reference>
<dbReference type="HOGENOM" id="CLU_005049_4_3_1"/>
<dbReference type="InterPro" id="IPR020472">
    <property type="entry name" value="WD40_PAC1"/>
</dbReference>
<dbReference type="PROSITE" id="PS50294">
    <property type="entry name" value="WD_REPEATS_REGION"/>
    <property type="match status" value="7"/>
</dbReference>
<name>A0A0C9XUK7_9AGAM</name>
<feature type="repeat" description="WD" evidence="3">
    <location>
        <begin position="567"/>
        <end position="599"/>
    </location>
</feature>
<dbReference type="InterPro" id="IPR018712">
    <property type="entry name" value="Tle1-like_cat"/>
</dbReference>
<dbReference type="InterPro" id="IPR015943">
    <property type="entry name" value="WD40/YVTN_repeat-like_dom_sf"/>
</dbReference>
<dbReference type="OrthoDB" id="538223at2759"/>
<dbReference type="PRINTS" id="PR00320">
    <property type="entry name" value="GPROTEINBRPT"/>
</dbReference>
<dbReference type="PROSITE" id="PS00678">
    <property type="entry name" value="WD_REPEATS_1"/>
    <property type="match status" value="5"/>
</dbReference>
<dbReference type="Proteomes" id="UP000054018">
    <property type="component" value="Unassembled WGS sequence"/>
</dbReference>
<gene>
    <name evidence="5" type="ORF">PISMIDRAFT_686726</name>
</gene>
<dbReference type="Pfam" id="PF00400">
    <property type="entry name" value="WD40"/>
    <property type="match status" value="7"/>
</dbReference>
<keyword evidence="1 3" id="KW-0853">WD repeat</keyword>
<dbReference type="SUPFAM" id="SSF50978">
    <property type="entry name" value="WD40 repeat-like"/>
    <property type="match status" value="1"/>
</dbReference>
<evidence type="ECO:0000313" key="5">
    <source>
        <dbReference type="EMBL" id="KIK16050.1"/>
    </source>
</evidence>
<feature type="domain" description="T6SS Phospholipase effector Tle1-like catalytic" evidence="4">
    <location>
        <begin position="33"/>
        <end position="329"/>
    </location>
</feature>
<feature type="repeat" description="WD" evidence="3">
    <location>
        <begin position="601"/>
        <end position="642"/>
    </location>
</feature>
<feature type="repeat" description="WD" evidence="3">
    <location>
        <begin position="686"/>
        <end position="727"/>
    </location>
</feature>
<dbReference type="Gene3D" id="2.130.10.10">
    <property type="entry name" value="YVTN repeat-like/Quinoprotein amine dehydrogenase"/>
    <property type="match status" value="3"/>
</dbReference>
<protein>
    <recommendedName>
        <fullName evidence="4">T6SS Phospholipase effector Tle1-like catalytic domain-containing protein</fullName>
    </recommendedName>
</protein>
<dbReference type="PANTHER" id="PTHR19879">
    <property type="entry name" value="TRANSCRIPTION INITIATION FACTOR TFIID"/>
    <property type="match status" value="1"/>
</dbReference>
<dbReference type="AlphaFoldDB" id="A0A0C9XUK7"/>
<keyword evidence="6" id="KW-1185">Reference proteome</keyword>
<feature type="repeat" description="WD" evidence="3">
    <location>
        <begin position="814"/>
        <end position="846"/>
    </location>
</feature>
<feature type="repeat" description="WD" evidence="3">
    <location>
        <begin position="728"/>
        <end position="769"/>
    </location>
</feature>
<evidence type="ECO:0000256" key="1">
    <source>
        <dbReference type="ARBA" id="ARBA00022574"/>
    </source>
</evidence>
<feature type="repeat" description="WD" evidence="3">
    <location>
        <begin position="771"/>
        <end position="806"/>
    </location>
</feature>